<reference evidence="3" key="1">
    <citation type="journal article" date="2013" name="PLoS ONE">
        <title>Biosynthesis of vitamins and cofactors in bacterium-harbouring trypanosomatids depends on the symbiotic association as revealed by genomic analyses.</title>
        <authorList>
            <person name="Klein C.C."/>
            <person name="Alves J.M."/>
            <person name="Serrano M.G."/>
            <person name="Buck G.A."/>
            <person name="Vasconcelos A.T."/>
            <person name="Sagot M.F."/>
            <person name="Teixeira M.M."/>
            <person name="Camargo E.P."/>
            <person name="Motta M.C."/>
        </authorList>
    </citation>
    <scope>NUCLEOTIDE SEQUENCE</scope>
    <source>
        <strain evidence="3">TCC001E</strain>
    </source>
</reference>
<dbReference type="InterPro" id="IPR051182">
    <property type="entry name" value="Euk_NMN_adenylyltrnsfrase"/>
</dbReference>
<proteinExistence type="predicted"/>
<keyword evidence="3" id="KW-0808">Transferase</keyword>
<evidence type="ECO:0000259" key="2">
    <source>
        <dbReference type="Pfam" id="PF01467"/>
    </source>
</evidence>
<dbReference type="GO" id="GO:0009435">
    <property type="term" value="P:NAD+ biosynthetic process"/>
    <property type="evidence" value="ECO:0007669"/>
    <property type="project" value="TreeGrafter"/>
</dbReference>
<sequence>MTREYRLRTRKLKRPSGRSGTQPVVVAVCGSFNPVHKTHLALYAAAKARLGEKNEAVEYEVLGGFLSPVSDAYGKPGLAPLATRLEILDLALADHPELDVDEWEGLQETYTRTAIVLGHLEDALNEWQKNLFPSEAVCSPETTRLPIRVVFACGADLFESFLRPGCWPIALLKKLLDRHLLVVVGRPGFGNDVEELAKRAMADGRTVLHEEKDGVVQELDLSRYKFQFTVFPKEDATSSTSIRALATQLSHATTPPQRQREARVQLEAMVPAVVADIVIKYYGSE</sequence>
<dbReference type="EC" id="2.7.7.1" evidence="3"/>
<evidence type="ECO:0000256" key="1">
    <source>
        <dbReference type="SAM" id="MobiDB-lite"/>
    </source>
</evidence>
<evidence type="ECO:0000313" key="3">
    <source>
        <dbReference type="EMBL" id="AGU68192.1"/>
    </source>
</evidence>
<feature type="domain" description="Cytidyltransferase-like" evidence="2">
    <location>
        <begin position="28"/>
        <end position="244"/>
    </location>
</feature>
<dbReference type="AlphaFoldDB" id="T1YTF9"/>
<protein>
    <submittedName>
        <fullName evidence="3">Nicotinamide-nucleotide adenylyltransferase</fullName>
        <ecNumber evidence="3">2.7.7.1</ecNumber>
    </submittedName>
</protein>
<dbReference type="GO" id="GO:0004515">
    <property type="term" value="F:nicotinate-nucleotide adenylyltransferase activity"/>
    <property type="evidence" value="ECO:0007669"/>
    <property type="project" value="TreeGrafter"/>
</dbReference>
<dbReference type="GO" id="GO:0000309">
    <property type="term" value="F:nicotinamide-nucleotide adenylyltransferase activity"/>
    <property type="evidence" value="ECO:0007669"/>
    <property type="project" value="UniProtKB-EC"/>
</dbReference>
<feature type="region of interest" description="Disordered" evidence="1">
    <location>
        <begin position="1"/>
        <end position="21"/>
    </location>
</feature>
<dbReference type="InterPro" id="IPR014729">
    <property type="entry name" value="Rossmann-like_a/b/a_fold"/>
</dbReference>
<name>T1YTF9_HERMU</name>
<keyword evidence="3" id="KW-0548">Nucleotidyltransferase</keyword>
<dbReference type="InterPro" id="IPR004821">
    <property type="entry name" value="Cyt_trans-like"/>
</dbReference>
<dbReference type="SUPFAM" id="SSF52374">
    <property type="entry name" value="Nucleotidylyl transferase"/>
    <property type="match status" value="1"/>
</dbReference>
<organism evidence="3">
    <name type="scientific">Herpetomonas muscarum</name>
    <dbReference type="NCBI Taxonomy" id="5718"/>
    <lineage>
        <taxon>Eukaryota</taxon>
        <taxon>Discoba</taxon>
        <taxon>Euglenozoa</taxon>
        <taxon>Kinetoplastea</taxon>
        <taxon>Metakinetoplastina</taxon>
        <taxon>Trypanosomatida</taxon>
        <taxon>Trypanosomatidae</taxon>
        <taxon>Herpetomonas</taxon>
    </lineage>
</organism>
<dbReference type="Pfam" id="PF01467">
    <property type="entry name" value="CTP_transf_like"/>
    <property type="match status" value="1"/>
</dbReference>
<dbReference type="Gene3D" id="3.40.50.620">
    <property type="entry name" value="HUPs"/>
    <property type="match status" value="1"/>
</dbReference>
<accession>T1YTF9</accession>
<dbReference type="EMBL" id="KF160229">
    <property type="protein sequence ID" value="AGU68192.1"/>
    <property type="molecule type" value="Genomic_DNA"/>
</dbReference>
<dbReference type="PANTHER" id="PTHR12039">
    <property type="entry name" value="NICOTINAMIDE MONONUCLEOTIDE ADENYLYLTRANSFERASE"/>
    <property type="match status" value="1"/>
</dbReference>
<dbReference type="PANTHER" id="PTHR12039:SF0">
    <property type="entry name" value="NICOTINAMIDE-NUCLEOTIDE ADENYLYLTRANSFERASE"/>
    <property type="match status" value="1"/>
</dbReference>